<dbReference type="Proteomes" id="UP000605201">
    <property type="component" value="Unassembled WGS sequence"/>
</dbReference>
<evidence type="ECO:0000313" key="1">
    <source>
        <dbReference type="EMBL" id="MBC8430448.1"/>
    </source>
</evidence>
<accession>A0A8J6TNY6</accession>
<dbReference type="AlphaFoldDB" id="A0A8J6TNY6"/>
<name>A0A8J6TNY6_9BACT</name>
<sequence length="141" mass="15899">MSEVKKESPHKGKWVSMNLDCGGFRKNEKFFYDDAPNIIKIWADLPGIFGEALIVKVFDDKPPEKEIHAPYVCEKCGHVEGQSLEKKKTTAELNQEKIDAVEKQARADTTVFCKGLKAGGEPCNRTKLIQGTDFCFQHQPK</sequence>
<proteinExistence type="predicted"/>
<reference evidence="1 2" key="1">
    <citation type="submission" date="2020-08" db="EMBL/GenBank/DDBJ databases">
        <title>Bridging the membrane lipid divide: bacteria of the FCB group superphylum have the potential to synthesize archaeal ether lipids.</title>
        <authorList>
            <person name="Villanueva L."/>
            <person name="Von Meijenfeldt F.A.B."/>
            <person name="Westbye A.B."/>
            <person name="Yadav S."/>
            <person name="Hopmans E.C."/>
            <person name="Dutilh B.E."/>
            <person name="Sinninghe Damste J.S."/>
        </authorList>
    </citation>
    <scope>NUCLEOTIDE SEQUENCE [LARGE SCALE GENOMIC DNA]</scope>
    <source>
        <strain evidence="1">NIOZ-UU17</strain>
    </source>
</reference>
<comment type="caution">
    <text evidence="1">The sequence shown here is derived from an EMBL/GenBank/DDBJ whole genome shotgun (WGS) entry which is preliminary data.</text>
</comment>
<organism evidence="1 2">
    <name type="scientific">Candidatus Desulfatibia vada</name>
    <dbReference type="NCBI Taxonomy" id="2841696"/>
    <lineage>
        <taxon>Bacteria</taxon>
        <taxon>Pseudomonadati</taxon>
        <taxon>Thermodesulfobacteriota</taxon>
        <taxon>Desulfobacteria</taxon>
        <taxon>Desulfobacterales</taxon>
        <taxon>Desulfobacterales incertae sedis</taxon>
        <taxon>Candidatus Desulfatibia</taxon>
    </lineage>
</organism>
<gene>
    <name evidence="1" type="ORF">H8D96_00870</name>
</gene>
<dbReference type="EMBL" id="JACNIG010000044">
    <property type="protein sequence ID" value="MBC8430448.1"/>
    <property type="molecule type" value="Genomic_DNA"/>
</dbReference>
<protein>
    <submittedName>
        <fullName evidence="1">Uncharacterized protein</fullName>
    </submittedName>
</protein>
<evidence type="ECO:0000313" key="2">
    <source>
        <dbReference type="Proteomes" id="UP000605201"/>
    </source>
</evidence>